<dbReference type="RefSeq" id="WP_184331401.1">
    <property type="nucleotide sequence ID" value="NZ_JACHHZ010000002.1"/>
</dbReference>
<dbReference type="InterPro" id="IPR040079">
    <property type="entry name" value="Glutathione_S-Trfase"/>
</dbReference>
<dbReference type="Pfam" id="PF00043">
    <property type="entry name" value="GST_C"/>
    <property type="match status" value="1"/>
</dbReference>
<dbReference type="SUPFAM" id="SSF52833">
    <property type="entry name" value="Thioredoxin-like"/>
    <property type="match status" value="1"/>
</dbReference>
<dbReference type="GO" id="GO:0004364">
    <property type="term" value="F:glutathione transferase activity"/>
    <property type="evidence" value="ECO:0007669"/>
    <property type="project" value="UniProtKB-EC"/>
</dbReference>
<dbReference type="InterPro" id="IPR010987">
    <property type="entry name" value="Glutathione-S-Trfase_C-like"/>
</dbReference>
<dbReference type="PROSITE" id="PS50404">
    <property type="entry name" value="GST_NTER"/>
    <property type="match status" value="1"/>
</dbReference>
<gene>
    <name evidence="7" type="ORF">HNQ60_002122</name>
</gene>
<dbReference type="GO" id="GO:0005737">
    <property type="term" value="C:cytoplasm"/>
    <property type="evidence" value="ECO:0007669"/>
    <property type="project" value="UniProtKB-ARBA"/>
</dbReference>
<organism evidence="7 8">
    <name type="scientific">Povalibacter uvarum</name>
    <dbReference type="NCBI Taxonomy" id="732238"/>
    <lineage>
        <taxon>Bacteria</taxon>
        <taxon>Pseudomonadati</taxon>
        <taxon>Pseudomonadota</taxon>
        <taxon>Gammaproteobacteria</taxon>
        <taxon>Steroidobacterales</taxon>
        <taxon>Steroidobacteraceae</taxon>
        <taxon>Povalibacter</taxon>
    </lineage>
</organism>
<accession>A0A841HKZ2</accession>
<reference evidence="7 8" key="1">
    <citation type="submission" date="2020-08" db="EMBL/GenBank/DDBJ databases">
        <title>Genomic Encyclopedia of Type Strains, Phase IV (KMG-IV): sequencing the most valuable type-strain genomes for metagenomic binning, comparative biology and taxonomic classification.</title>
        <authorList>
            <person name="Goeker M."/>
        </authorList>
    </citation>
    <scope>NUCLEOTIDE SEQUENCE [LARGE SCALE GENOMIC DNA]</scope>
    <source>
        <strain evidence="7 8">DSM 26723</strain>
    </source>
</reference>
<dbReference type="Gene3D" id="1.20.1050.10">
    <property type="match status" value="1"/>
</dbReference>
<dbReference type="Proteomes" id="UP000588068">
    <property type="component" value="Unassembled WGS sequence"/>
</dbReference>
<dbReference type="CDD" id="cd03189">
    <property type="entry name" value="GST_C_GTT1_like"/>
    <property type="match status" value="1"/>
</dbReference>
<dbReference type="EMBL" id="JACHHZ010000002">
    <property type="protein sequence ID" value="MBB6093244.1"/>
    <property type="molecule type" value="Genomic_DNA"/>
</dbReference>
<dbReference type="AlphaFoldDB" id="A0A841HKZ2"/>
<evidence type="ECO:0000256" key="2">
    <source>
        <dbReference type="ARBA" id="ARBA00022679"/>
    </source>
</evidence>
<name>A0A841HKZ2_9GAMM</name>
<dbReference type="EC" id="2.5.1.18" evidence="1"/>
<dbReference type="PANTHER" id="PTHR44051:SF9">
    <property type="entry name" value="GLUTATHIONE S-TRANSFERASE 1"/>
    <property type="match status" value="1"/>
</dbReference>
<dbReference type="PROSITE" id="PS50405">
    <property type="entry name" value="GST_CTER"/>
    <property type="match status" value="1"/>
</dbReference>
<evidence type="ECO:0000256" key="1">
    <source>
        <dbReference type="ARBA" id="ARBA00012452"/>
    </source>
</evidence>
<dbReference type="InterPro" id="IPR036249">
    <property type="entry name" value="Thioredoxin-like_sf"/>
</dbReference>
<evidence type="ECO:0000313" key="8">
    <source>
        <dbReference type="Proteomes" id="UP000588068"/>
    </source>
</evidence>
<dbReference type="SFLD" id="SFLDS00019">
    <property type="entry name" value="Glutathione_Transferase_(cytos"/>
    <property type="match status" value="1"/>
</dbReference>
<keyword evidence="2 7" id="KW-0808">Transferase</keyword>
<dbReference type="InterPro" id="IPR004045">
    <property type="entry name" value="Glutathione_S-Trfase_N"/>
</dbReference>
<dbReference type="SFLD" id="SFLDG00358">
    <property type="entry name" value="Main_(cytGST)"/>
    <property type="match status" value="1"/>
</dbReference>
<proteinExistence type="inferred from homology"/>
<dbReference type="Pfam" id="PF02798">
    <property type="entry name" value="GST_N"/>
    <property type="match status" value="1"/>
</dbReference>
<dbReference type="InterPro" id="IPR004046">
    <property type="entry name" value="GST_C"/>
</dbReference>
<comment type="caution">
    <text evidence="7">The sequence shown here is derived from an EMBL/GenBank/DDBJ whole genome shotgun (WGS) entry which is preliminary data.</text>
</comment>
<dbReference type="Gene3D" id="3.40.30.10">
    <property type="entry name" value="Glutaredoxin"/>
    <property type="match status" value="1"/>
</dbReference>
<comment type="similarity">
    <text evidence="4">Belongs to the GST superfamily.</text>
</comment>
<dbReference type="InterPro" id="IPR036282">
    <property type="entry name" value="Glutathione-S-Trfase_C_sf"/>
</dbReference>
<evidence type="ECO:0000256" key="4">
    <source>
        <dbReference type="RuleBase" id="RU003494"/>
    </source>
</evidence>
<dbReference type="GO" id="GO:0004601">
    <property type="term" value="F:peroxidase activity"/>
    <property type="evidence" value="ECO:0007669"/>
    <property type="project" value="UniProtKB-ARBA"/>
</dbReference>
<feature type="domain" description="GST C-terminal" evidence="6">
    <location>
        <begin position="87"/>
        <end position="223"/>
    </location>
</feature>
<evidence type="ECO:0000256" key="3">
    <source>
        <dbReference type="ARBA" id="ARBA00047960"/>
    </source>
</evidence>
<comment type="catalytic activity">
    <reaction evidence="3">
        <text>RX + glutathione = an S-substituted glutathione + a halide anion + H(+)</text>
        <dbReference type="Rhea" id="RHEA:16437"/>
        <dbReference type="ChEBI" id="CHEBI:15378"/>
        <dbReference type="ChEBI" id="CHEBI:16042"/>
        <dbReference type="ChEBI" id="CHEBI:17792"/>
        <dbReference type="ChEBI" id="CHEBI:57925"/>
        <dbReference type="ChEBI" id="CHEBI:90779"/>
        <dbReference type="EC" id="2.5.1.18"/>
    </reaction>
</comment>
<feature type="domain" description="GST N-terminal" evidence="5">
    <location>
        <begin position="1"/>
        <end position="81"/>
    </location>
</feature>
<dbReference type="SUPFAM" id="SSF47616">
    <property type="entry name" value="GST C-terminal domain-like"/>
    <property type="match status" value="1"/>
</dbReference>
<dbReference type="PANTHER" id="PTHR44051">
    <property type="entry name" value="GLUTATHIONE S-TRANSFERASE-RELATED"/>
    <property type="match status" value="1"/>
</dbReference>
<dbReference type="CDD" id="cd03046">
    <property type="entry name" value="GST_N_GTT1_like"/>
    <property type="match status" value="1"/>
</dbReference>
<evidence type="ECO:0000259" key="6">
    <source>
        <dbReference type="PROSITE" id="PS50405"/>
    </source>
</evidence>
<keyword evidence="8" id="KW-1185">Reference proteome</keyword>
<dbReference type="SFLD" id="SFLDG01150">
    <property type="entry name" value="Main.1:_Beta-like"/>
    <property type="match status" value="1"/>
</dbReference>
<sequence>MIVVHHLNNSRSQRVLWMLEELGLDYEIRRYERNAKTMLAPPELKQVHPLGKSPVITDGPLTLAESGAIIEYLVGRYGAGRLAPAAGTLEHVRYLYWLHYAEGSMMPPLLMRLVFNRLANGPMPFFIKLIARKIAQTANDTFVEPNLKLHLDYLEGELGNNEWFAGKEFSAADIQMSFPLEAARQRAGLNESRPRLMNFLQRIHGRPAYLKALERGGKYDLLK</sequence>
<dbReference type="FunFam" id="3.40.30.10:FF:000156">
    <property type="entry name" value="Glutathione S-transferase 1"/>
    <property type="match status" value="1"/>
</dbReference>
<protein>
    <recommendedName>
        <fullName evidence="1">glutathione transferase</fullName>
        <ecNumber evidence="1">2.5.1.18</ecNumber>
    </recommendedName>
</protein>
<evidence type="ECO:0000313" key="7">
    <source>
        <dbReference type="EMBL" id="MBB6093244.1"/>
    </source>
</evidence>
<evidence type="ECO:0000259" key="5">
    <source>
        <dbReference type="PROSITE" id="PS50404"/>
    </source>
</evidence>